<dbReference type="AlphaFoldDB" id="A0A975GTF6"/>
<evidence type="ECO:0000313" key="3">
    <source>
        <dbReference type="EMBL" id="QTA92098.1"/>
    </source>
</evidence>
<keyword evidence="1" id="KW-0732">Signal</keyword>
<feature type="domain" description="Double Cache" evidence="2">
    <location>
        <begin position="65"/>
        <end position="155"/>
    </location>
</feature>
<dbReference type="Proteomes" id="UP000663722">
    <property type="component" value="Chromosome"/>
</dbReference>
<dbReference type="EMBL" id="CP061800">
    <property type="protein sequence ID" value="QTA92098.1"/>
    <property type="molecule type" value="Genomic_DNA"/>
</dbReference>
<sequence length="156" mass="17619">MVKSLRTSILLLFMGLCFTGFAVADEKATKEECVANCKAAAQMMKEIGCESMLKKINDRNGPFVWKDTYVFCIDIKNGWNLAHPIKPGLIHKRLAGMRDMDGKMFFAEFIKTAKTRGEGWVSYKWPKVGEIKPSSKITFVYRVPGEDMAMCAGIYE</sequence>
<name>A0A975GTF6_9BACT</name>
<protein>
    <submittedName>
        <fullName evidence="3">Single Cache domain-containing protein</fullName>
    </submittedName>
</protein>
<dbReference type="GO" id="GO:0005886">
    <property type="term" value="C:plasma membrane"/>
    <property type="evidence" value="ECO:0007669"/>
    <property type="project" value="UniProtKB-SubCell"/>
</dbReference>
<dbReference type="KEGG" id="dmm:dnm_081730"/>
<evidence type="ECO:0000256" key="1">
    <source>
        <dbReference type="SAM" id="SignalP"/>
    </source>
</evidence>
<feature type="chain" id="PRO_5036918516" evidence="1">
    <location>
        <begin position="25"/>
        <end position="156"/>
    </location>
</feature>
<evidence type="ECO:0000259" key="2">
    <source>
        <dbReference type="Pfam" id="PF08269"/>
    </source>
</evidence>
<dbReference type="Pfam" id="PF08269">
    <property type="entry name" value="dCache_2"/>
    <property type="match status" value="1"/>
</dbReference>
<keyword evidence="4" id="KW-1185">Reference proteome</keyword>
<dbReference type="RefSeq" id="WP_207679609.1">
    <property type="nucleotide sequence ID" value="NZ_CP061800.1"/>
</dbReference>
<dbReference type="InterPro" id="IPR004010">
    <property type="entry name" value="Double_Cache_2"/>
</dbReference>
<proteinExistence type="predicted"/>
<gene>
    <name evidence="3" type="ORF">dnm_081730</name>
</gene>
<organism evidence="3 4">
    <name type="scientific">Desulfonema magnum</name>
    <dbReference type="NCBI Taxonomy" id="45655"/>
    <lineage>
        <taxon>Bacteria</taxon>
        <taxon>Pseudomonadati</taxon>
        <taxon>Thermodesulfobacteriota</taxon>
        <taxon>Desulfobacteria</taxon>
        <taxon>Desulfobacterales</taxon>
        <taxon>Desulfococcaceae</taxon>
        <taxon>Desulfonema</taxon>
    </lineage>
</organism>
<reference evidence="3" key="1">
    <citation type="journal article" date="2021" name="Microb. Physiol.">
        <title>Proteogenomic Insights into the Physiology of Marine, Sulfate-Reducing, Filamentous Desulfonema limicola and Desulfonema magnum.</title>
        <authorList>
            <person name="Schnaars V."/>
            <person name="Wohlbrand L."/>
            <person name="Scheve S."/>
            <person name="Hinrichs C."/>
            <person name="Reinhardt R."/>
            <person name="Rabus R."/>
        </authorList>
    </citation>
    <scope>NUCLEOTIDE SEQUENCE</scope>
    <source>
        <strain evidence="3">4be13</strain>
    </source>
</reference>
<evidence type="ECO:0000313" key="4">
    <source>
        <dbReference type="Proteomes" id="UP000663722"/>
    </source>
</evidence>
<accession>A0A975GTF6</accession>
<dbReference type="Gene3D" id="3.30.450.20">
    <property type="entry name" value="PAS domain"/>
    <property type="match status" value="1"/>
</dbReference>
<feature type="signal peptide" evidence="1">
    <location>
        <begin position="1"/>
        <end position="24"/>
    </location>
</feature>